<accession>A0A5P6AAS6</accession>
<name>A0A5P6AAS6_RAOPL</name>
<organism evidence="2">
    <name type="scientific">Raoultella planticola</name>
    <name type="common">Klebsiella planticola</name>
    <dbReference type="NCBI Taxonomy" id="575"/>
    <lineage>
        <taxon>Bacteria</taxon>
        <taxon>Pseudomonadati</taxon>
        <taxon>Pseudomonadota</taxon>
        <taxon>Gammaproteobacteria</taxon>
        <taxon>Enterobacterales</taxon>
        <taxon>Enterobacteriaceae</taxon>
        <taxon>Klebsiella/Raoultella group</taxon>
        <taxon>Raoultella</taxon>
    </lineage>
</organism>
<reference evidence="2" key="1">
    <citation type="submission" date="2018-05" db="EMBL/GenBank/DDBJ databases">
        <title>Bacterial isolates from healthy term breastfed infants carrying antibiotic resistance genes.</title>
        <authorList>
            <person name="Casaburi G."/>
        </authorList>
    </citation>
    <scope>NUCLEOTIDE SEQUENCE [LARGE SCALE GENOMIC DNA]</scope>
    <source>
        <strain evidence="2">7084_4</strain>
    </source>
</reference>
<protein>
    <submittedName>
        <fullName evidence="2">Uncharacterized protein</fullName>
    </submittedName>
</protein>
<evidence type="ECO:0000256" key="1">
    <source>
        <dbReference type="SAM" id="MobiDB-lite"/>
    </source>
</evidence>
<gene>
    <name evidence="2" type="ORF">DMB90_19060</name>
</gene>
<proteinExistence type="predicted"/>
<sequence length="60" mass="6620">MVLWFYRQARAESDKERIGNASPPLTTAGSGGLSDRRLARPPGDLAEWAACRGVLINHRQ</sequence>
<dbReference type="AlphaFoldDB" id="A0A5P6AAS6"/>
<dbReference type="EMBL" id="CP029752">
    <property type="protein sequence ID" value="QFG76921.1"/>
    <property type="molecule type" value="Genomic_DNA"/>
</dbReference>
<feature type="region of interest" description="Disordered" evidence="1">
    <location>
        <begin position="15"/>
        <end position="37"/>
    </location>
</feature>
<evidence type="ECO:0000313" key="2">
    <source>
        <dbReference type="EMBL" id="QFG76921.1"/>
    </source>
</evidence>